<dbReference type="SUPFAM" id="SSF53474">
    <property type="entry name" value="alpha/beta-Hydrolases"/>
    <property type="match status" value="1"/>
</dbReference>
<name>A0A2K8Z2J3_9BACT</name>
<evidence type="ECO:0000313" key="2">
    <source>
        <dbReference type="Proteomes" id="UP000232883"/>
    </source>
</evidence>
<protein>
    <recommendedName>
        <fullName evidence="3">Alpha/beta hydrolase</fullName>
    </recommendedName>
</protein>
<gene>
    <name evidence="1" type="ORF">CWM47_21095</name>
</gene>
<organism evidence="1 2">
    <name type="scientific">Spirosoma pollinicola</name>
    <dbReference type="NCBI Taxonomy" id="2057025"/>
    <lineage>
        <taxon>Bacteria</taxon>
        <taxon>Pseudomonadati</taxon>
        <taxon>Bacteroidota</taxon>
        <taxon>Cytophagia</taxon>
        <taxon>Cytophagales</taxon>
        <taxon>Cytophagaceae</taxon>
        <taxon>Spirosoma</taxon>
    </lineage>
</organism>
<dbReference type="KEGG" id="spir:CWM47_21095"/>
<sequence>MVKESKWIGLISLLILAKIGYGQRYTIIYKDAKDSTQNFYVVRPPKDSIRGLLVLNDHALSDSAKSLAYQQGIMTLTVVPTNDPLRNLTDKTIVMRIHSMVLEVITKYQISPSKIIVGGMSAAGTGAIRYVQYCYQQSSLSVRPVGVFGVDAPLDYERLYRESIHAIERKFSPDAVEEGHLVSRYLKTQLKATPQSNQKVYQQISPFCYSAPKGGNAHWLNHTAVRLYIEPDINWWITQRRKDFYDLNAIDNAALANWLQINGNSRAELVVTANQGVRETGEKHPHSWSIVDQKKLLSWCTQLFKNQN</sequence>
<dbReference type="Proteomes" id="UP000232883">
    <property type="component" value="Chromosome"/>
</dbReference>
<dbReference type="EMBL" id="CP025096">
    <property type="protein sequence ID" value="AUD04106.1"/>
    <property type="molecule type" value="Genomic_DNA"/>
</dbReference>
<dbReference type="AlphaFoldDB" id="A0A2K8Z2J3"/>
<accession>A0A2K8Z2J3</accession>
<dbReference type="InterPro" id="IPR029058">
    <property type="entry name" value="AB_hydrolase_fold"/>
</dbReference>
<dbReference type="OrthoDB" id="1095982at2"/>
<evidence type="ECO:0008006" key="3">
    <source>
        <dbReference type="Google" id="ProtNLM"/>
    </source>
</evidence>
<reference evidence="1 2" key="1">
    <citation type="submission" date="2017-11" db="EMBL/GenBank/DDBJ databases">
        <title>Taxonomic description and genome sequences of Spirosoma HA7 sp. nov., isolated from pollen microhabitat of Corylus avellana.</title>
        <authorList>
            <person name="Ambika Manirajan B."/>
            <person name="Suarez C."/>
            <person name="Ratering S."/>
            <person name="Geissler-Plaum R."/>
            <person name="Cardinale M."/>
            <person name="Sylvia S."/>
        </authorList>
    </citation>
    <scope>NUCLEOTIDE SEQUENCE [LARGE SCALE GENOMIC DNA]</scope>
    <source>
        <strain evidence="1 2">HA7</strain>
    </source>
</reference>
<keyword evidence="2" id="KW-1185">Reference proteome</keyword>
<dbReference type="RefSeq" id="WP_100990172.1">
    <property type="nucleotide sequence ID" value="NZ_CP025096.1"/>
</dbReference>
<evidence type="ECO:0000313" key="1">
    <source>
        <dbReference type="EMBL" id="AUD04106.1"/>
    </source>
</evidence>
<proteinExistence type="predicted"/>